<evidence type="ECO:0000259" key="1">
    <source>
        <dbReference type="PROSITE" id="PS50853"/>
    </source>
</evidence>
<dbReference type="AlphaFoldDB" id="A0A0F9IEU7"/>
<dbReference type="InterPro" id="IPR036116">
    <property type="entry name" value="FN3_sf"/>
</dbReference>
<sequence>MALATAHYQMVQTIDGETNFNLTDKYGAFGALLHSNVTGLGTESSDLHYVTPPSGGVGETFFRIDTPPKGFSSPIMKVRWLTTSISNPDGRDIRIVVVQGELFGGVLINQVELGEWIIPAAEDFADIGVVVNTWYTQIIPFNLALVTSRSDLWVNVSLTRGNFRVSWAALQVSFPYSQGETPVTRNYANGLTPIDPPPSVRAVGTTGSTRYCFRVVPCNALGCGPSSEEVIVTDLSAVALSNGNAILSGTNFISLVWDDVPGATFYKVYRTCGPGGLGLVATVLPDLGEGGVGGGGLGITGYQDDGVECVTDCDEIFNPGDFVGCQGVDTIVYPAAETP</sequence>
<reference evidence="2" key="1">
    <citation type="journal article" date="2015" name="Nature">
        <title>Complex archaea that bridge the gap between prokaryotes and eukaryotes.</title>
        <authorList>
            <person name="Spang A."/>
            <person name="Saw J.H."/>
            <person name="Jorgensen S.L."/>
            <person name="Zaremba-Niedzwiedzka K."/>
            <person name="Martijn J."/>
            <person name="Lind A.E."/>
            <person name="van Eijk R."/>
            <person name="Schleper C."/>
            <person name="Guy L."/>
            <person name="Ettema T.J."/>
        </authorList>
    </citation>
    <scope>NUCLEOTIDE SEQUENCE</scope>
</reference>
<name>A0A0F9IEU7_9ZZZZ</name>
<comment type="caution">
    <text evidence="2">The sequence shown here is derived from an EMBL/GenBank/DDBJ whole genome shotgun (WGS) entry which is preliminary data.</text>
</comment>
<dbReference type="SUPFAM" id="SSF49265">
    <property type="entry name" value="Fibronectin type III"/>
    <property type="match status" value="1"/>
</dbReference>
<organism evidence="2">
    <name type="scientific">marine sediment metagenome</name>
    <dbReference type="NCBI Taxonomy" id="412755"/>
    <lineage>
        <taxon>unclassified sequences</taxon>
        <taxon>metagenomes</taxon>
        <taxon>ecological metagenomes</taxon>
    </lineage>
</organism>
<protein>
    <recommendedName>
        <fullName evidence="1">Fibronectin type-III domain-containing protein</fullName>
    </recommendedName>
</protein>
<accession>A0A0F9IEU7</accession>
<feature type="domain" description="Fibronectin type-III" evidence="1">
    <location>
        <begin position="139"/>
        <end position="237"/>
    </location>
</feature>
<dbReference type="EMBL" id="LAZR01014261">
    <property type="protein sequence ID" value="KKM18249.1"/>
    <property type="molecule type" value="Genomic_DNA"/>
</dbReference>
<proteinExistence type="predicted"/>
<dbReference type="InterPro" id="IPR003961">
    <property type="entry name" value="FN3_dom"/>
</dbReference>
<dbReference type="PROSITE" id="PS50853">
    <property type="entry name" value="FN3"/>
    <property type="match status" value="1"/>
</dbReference>
<evidence type="ECO:0000313" key="2">
    <source>
        <dbReference type="EMBL" id="KKM18249.1"/>
    </source>
</evidence>
<gene>
    <name evidence="2" type="ORF">LCGC14_1667570</name>
</gene>